<dbReference type="PROSITE" id="PS50893">
    <property type="entry name" value="ABC_TRANSPORTER_2"/>
    <property type="match status" value="1"/>
</dbReference>
<name>A0A1N7BWW9_9FIRM</name>
<dbReference type="PANTHER" id="PTHR43875:SF1">
    <property type="entry name" value="OSMOPROTECTIVE COMPOUNDS UPTAKE ATP-BINDING PROTEIN GGTA"/>
    <property type="match status" value="1"/>
</dbReference>
<dbReference type="PANTHER" id="PTHR43875">
    <property type="entry name" value="MALTODEXTRIN IMPORT ATP-BINDING PROTEIN MSMX"/>
    <property type="match status" value="1"/>
</dbReference>
<dbReference type="Gene3D" id="2.40.50.140">
    <property type="entry name" value="Nucleic acid-binding proteins"/>
    <property type="match status" value="1"/>
</dbReference>
<evidence type="ECO:0000313" key="5">
    <source>
        <dbReference type="EMBL" id="SIR55786.1"/>
    </source>
</evidence>
<feature type="domain" description="ABC transporter" evidence="4">
    <location>
        <begin position="4"/>
        <end position="234"/>
    </location>
</feature>
<dbReference type="PROSITE" id="PS00211">
    <property type="entry name" value="ABC_TRANSPORTER_1"/>
    <property type="match status" value="1"/>
</dbReference>
<dbReference type="OrthoDB" id="9802264at2"/>
<dbReference type="SUPFAM" id="SSF52540">
    <property type="entry name" value="P-loop containing nucleoside triphosphate hydrolases"/>
    <property type="match status" value="1"/>
</dbReference>
<dbReference type="CDD" id="cd03301">
    <property type="entry name" value="ABC_MalK_N"/>
    <property type="match status" value="1"/>
</dbReference>
<dbReference type="InterPro" id="IPR003439">
    <property type="entry name" value="ABC_transporter-like_ATP-bd"/>
</dbReference>
<dbReference type="GO" id="GO:0008643">
    <property type="term" value="P:carbohydrate transport"/>
    <property type="evidence" value="ECO:0007669"/>
    <property type="project" value="InterPro"/>
</dbReference>
<sequence>MASVTLEHIYKHFGDFTAVKDQNLEIRDKEFVVLVGPSGCGKSTTLRMIAGLEEISEGTLKIGDQVVNDVAPKDRDIAMVFQNYALYPHMNVYDNMAFGLKLRKFPKDEIERRVQDAADILGIEQLLDRKPKQLSGGQRQRVALGRAIVREPKVFLMDEPLSNLDAKLRVQMRTELSKLHDRLKTTMIYVTHDQTEAMTMGDRIVVLKDGVVQQVADPLTLYNKPVNMFVAGFIGSPAMNFMDAKIEKEGDTYYLEGDGAFKIRIPDDKEDYIKDYVDKDVVFGVRPEDIVDTQITHDFEVAEDNTFNADVEVVEPMGSEIYLYLAEEGHSLIARVEAESTAEVGDTIALGIDLRKIHVFDAETEESIF</sequence>
<dbReference type="AlphaFoldDB" id="A0A1N7BWW9"/>
<dbReference type="InterPro" id="IPR040582">
    <property type="entry name" value="OB_MalK-like"/>
</dbReference>
<reference evidence="6" key="1">
    <citation type="submission" date="2017-01" db="EMBL/GenBank/DDBJ databases">
        <authorList>
            <person name="Varghese N."/>
            <person name="Submissions S."/>
        </authorList>
    </citation>
    <scope>NUCLEOTIDE SEQUENCE [LARGE SCALE GENOMIC DNA]</scope>
    <source>
        <strain evidence="6">ATCC 700103</strain>
    </source>
</reference>
<protein>
    <submittedName>
        <fullName evidence="5">Carbohydrate ABC transporter ATP-binding protein, CUT1 family</fullName>
    </submittedName>
</protein>
<keyword evidence="1" id="KW-0813">Transport</keyword>
<dbReference type="GO" id="GO:0005524">
    <property type="term" value="F:ATP binding"/>
    <property type="evidence" value="ECO:0007669"/>
    <property type="project" value="UniProtKB-KW"/>
</dbReference>
<evidence type="ECO:0000313" key="6">
    <source>
        <dbReference type="Proteomes" id="UP000185669"/>
    </source>
</evidence>
<dbReference type="InterPro" id="IPR017871">
    <property type="entry name" value="ABC_transporter-like_CS"/>
</dbReference>
<organism evidence="5 6">
    <name type="scientific">Halanaerobium kushneri</name>
    <dbReference type="NCBI Taxonomy" id="56779"/>
    <lineage>
        <taxon>Bacteria</taxon>
        <taxon>Bacillati</taxon>
        <taxon>Bacillota</taxon>
        <taxon>Clostridia</taxon>
        <taxon>Halanaerobiales</taxon>
        <taxon>Halanaerobiaceae</taxon>
        <taxon>Halanaerobium</taxon>
    </lineage>
</organism>
<dbReference type="Pfam" id="PF00005">
    <property type="entry name" value="ABC_tran"/>
    <property type="match status" value="1"/>
</dbReference>
<keyword evidence="3 5" id="KW-0067">ATP-binding</keyword>
<evidence type="ECO:0000259" key="4">
    <source>
        <dbReference type="PROSITE" id="PS50893"/>
    </source>
</evidence>
<dbReference type="SUPFAM" id="SSF50331">
    <property type="entry name" value="MOP-like"/>
    <property type="match status" value="1"/>
</dbReference>
<accession>A0A1N7BWW9</accession>
<dbReference type="InterPro" id="IPR005116">
    <property type="entry name" value="Transp-assoc_OB_typ1"/>
</dbReference>
<evidence type="ECO:0000256" key="2">
    <source>
        <dbReference type="ARBA" id="ARBA00022741"/>
    </source>
</evidence>
<dbReference type="InterPro" id="IPR003593">
    <property type="entry name" value="AAA+_ATPase"/>
</dbReference>
<keyword evidence="2" id="KW-0547">Nucleotide-binding</keyword>
<dbReference type="STRING" id="56779.SAMN05421834_1368"/>
<dbReference type="RefSeq" id="WP_076546138.1">
    <property type="nucleotide sequence ID" value="NZ_FTNC01000036.1"/>
</dbReference>
<gene>
    <name evidence="5" type="ORF">SAMN05421834_1368</name>
</gene>
<dbReference type="Pfam" id="PF03459">
    <property type="entry name" value="TOBE"/>
    <property type="match status" value="1"/>
</dbReference>
<dbReference type="InterPro" id="IPR027417">
    <property type="entry name" value="P-loop_NTPase"/>
</dbReference>
<dbReference type="GO" id="GO:0140359">
    <property type="term" value="F:ABC-type transporter activity"/>
    <property type="evidence" value="ECO:0007669"/>
    <property type="project" value="InterPro"/>
</dbReference>
<dbReference type="EMBL" id="FTNC01000036">
    <property type="protein sequence ID" value="SIR55786.1"/>
    <property type="molecule type" value="Genomic_DNA"/>
</dbReference>
<dbReference type="InterPro" id="IPR012340">
    <property type="entry name" value="NA-bd_OB-fold"/>
</dbReference>
<dbReference type="Gene3D" id="3.40.50.300">
    <property type="entry name" value="P-loop containing nucleotide triphosphate hydrolases"/>
    <property type="match status" value="1"/>
</dbReference>
<evidence type="ECO:0000256" key="3">
    <source>
        <dbReference type="ARBA" id="ARBA00022840"/>
    </source>
</evidence>
<dbReference type="Gene3D" id="2.40.50.100">
    <property type="match status" value="1"/>
</dbReference>
<dbReference type="InterPro" id="IPR008995">
    <property type="entry name" value="Mo/tungstate-bd_C_term_dom"/>
</dbReference>
<dbReference type="Proteomes" id="UP000185669">
    <property type="component" value="Unassembled WGS sequence"/>
</dbReference>
<dbReference type="InterPro" id="IPR015855">
    <property type="entry name" value="ABC_transpr_MalK-like"/>
</dbReference>
<dbReference type="FunFam" id="3.40.50.300:FF:000042">
    <property type="entry name" value="Maltose/maltodextrin ABC transporter, ATP-binding protein"/>
    <property type="match status" value="1"/>
</dbReference>
<evidence type="ECO:0000256" key="1">
    <source>
        <dbReference type="ARBA" id="ARBA00022448"/>
    </source>
</evidence>
<dbReference type="InterPro" id="IPR047641">
    <property type="entry name" value="ABC_transpr_MalK/UgpC-like"/>
</dbReference>
<dbReference type="Pfam" id="PF17912">
    <property type="entry name" value="OB_MalK"/>
    <property type="match status" value="1"/>
</dbReference>
<dbReference type="GO" id="GO:0016887">
    <property type="term" value="F:ATP hydrolysis activity"/>
    <property type="evidence" value="ECO:0007669"/>
    <property type="project" value="InterPro"/>
</dbReference>
<dbReference type="GO" id="GO:0055052">
    <property type="term" value="C:ATP-binding cassette (ABC) transporter complex, substrate-binding subunit-containing"/>
    <property type="evidence" value="ECO:0007669"/>
    <property type="project" value="TreeGrafter"/>
</dbReference>
<proteinExistence type="predicted"/>
<dbReference type="NCBIfam" id="NF008653">
    <property type="entry name" value="PRK11650.1"/>
    <property type="match status" value="1"/>
</dbReference>
<dbReference type="SMART" id="SM00382">
    <property type="entry name" value="AAA"/>
    <property type="match status" value="1"/>
</dbReference>
<keyword evidence="6" id="KW-1185">Reference proteome</keyword>